<reference evidence="2" key="2">
    <citation type="submission" date="2020-09" db="EMBL/GenBank/DDBJ databases">
        <authorList>
            <person name="Sun Q."/>
            <person name="Sedlacek I."/>
        </authorList>
    </citation>
    <scope>NUCLEOTIDE SEQUENCE</scope>
    <source>
        <strain evidence="2">CCM 7905</strain>
    </source>
</reference>
<organism evidence="2 3">
    <name type="scientific">Rhodococcoides trifolii</name>
    <dbReference type="NCBI Taxonomy" id="908250"/>
    <lineage>
        <taxon>Bacteria</taxon>
        <taxon>Bacillati</taxon>
        <taxon>Actinomycetota</taxon>
        <taxon>Actinomycetes</taxon>
        <taxon>Mycobacteriales</taxon>
        <taxon>Nocardiaceae</taxon>
        <taxon>Rhodococcoides</taxon>
    </lineage>
</organism>
<comment type="caution">
    <text evidence="2">The sequence shown here is derived from an EMBL/GenBank/DDBJ whole genome shotgun (WGS) entry which is preliminary data.</text>
</comment>
<dbReference type="GO" id="GO:0043190">
    <property type="term" value="C:ATP-binding cassette (ABC) transporter complex"/>
    <property type="evidence" value="ECO:0007669"/>
    <property type="project" value="InterPro"/>
</dbReference>
<dbReference type="EMBL" id="BMCU01000003">
    <property type="protein sequence ID" value="GGG14512.1"/>
    <property type="molecule type" value="Genomic_DNA"/>
</dbReference>
<dbReference type="Pfam" id="PF04069">
    <property type="entry name" value="OpuAC"/>
    <property type="match status" value="1"/>
</dbReference>
<evidence type="ECO:0000313" key="3">
    <source>
        <dbReference type="Proteomes" id="UP000654257"/>
    </source>
</evidence>
<dbReference type="RefSeq" id="WP_188545709.1">
    <property type="nucleotide sequence ID" value="NZ_BMCU01000003.1"/>
</dbReference>
<gene>
    <name evidence="2" type="ORF">GCM10007304_30660</name>
</gene>
<dbReference type="AlphaFoldDB" id="A0A917LDT8"/>
<dbReference type="GO" id="GO:0022857">
    <property type="term" value="F:transmembrane transporter activity"/>
    <property type="evidence" value="ECO:0007669"/>
    <property type="project" value="InterPro"/>
</dbReference>
<accession>A0A917LDT8</accession>
<reference evidence="2" key="1">
    <citation type="journal article" date="2014" name="Int. J. Syst. Evol. Microbiol.">
        <title>Complete genome sequence of Corynebacterium casei LMG S-19264T (=DSM 44701T), isolated from a smear-ripened cheese.</title>
        <authorList>
            <consortium name="US DOE Joint Genome Institute (JGI-PGF)"/>
            <person name="Walter F."/>
            <person name="Albersmeier A."/>
            <person name="Kalinowski J."/>
            <person name="Ruckert C."/>
        </authorList>
    </citation>
    <scope>NUCLEOTIDE SEQUENCE</scope>
    <source>
        <strain evidence="2">CCM 7905</strain>
    </source>
</reference>
<evidence type="ECO:0000313" key="2">
    <source>
        <dbReference type="EMBL" id="GGG14512.1"/>
    </source>
</evidence>
<dbReference type="Proteomes" id="UP000654257">
    <property type="component" value="Unassembled WGS sequence"/>
</dbReference>
<feature type="domain" description="ABC-type glycine betaine transport system substrate-binding" evidence="1">
    <location>
        <begin position="22"/>
        <end position="277"/>
    </location>
</feature>
<evidence type="ECO:0000259" key="1">
    <source>
        <dbReference type="Pfam" id="PF04069"/>
    </source>
</evidence>
<keyword evidence="3" id="KW-1185">Reference proteome</keyword>
<dbReference type="InterPro" id="IPR007210">
    <property type="entry name" value="ABC_Gly_betaine_transp_sub-bd"/>
</dbReference>
<sequence length="281" mass="28748">MTVLVLAGCTSAPPTGQVTTGPVVVGSEESVVSAVLARVYAGTLRRTGVEVTLAPPSASLAEVVSALDRVAVTFVPDFSGALLTELDPDSTASTSEEVFEALNRSLPEWLSVSDAAGAENRESVSVTEATAESLAGATLADLAPLCAQSAVAVTGDVEAVLAPLRAAYGCSFAAVTSVDPVEARELLRRNEVQAVIVPATDVGTDDSGRRDVTLADTDNAYRAQNVVPLFRKNSLGEAQTTALGVVAGDLTTADLADMVARVRGGASPDAVAEGWLGERSY</sequence>
<dbReference type="Gene3D" id="3.40.190.10">
    <property type="entry name" value="Periplasmic binding protein-like II"/>
    <property type="match status" value="1"/>
</dbReference>
<name>A0A917LDT8_9NOCA</name>
<proteinExistence type="predicted"/>
<protein>
    <submittedName>
        <fullName evidence="2">Glycine/betaine ABC transporter substrate-binding protein</fullName>
    </submittedName>
</protein>
<dbReference type="Gene3D" id="3.40.190.120">
    <property type="entry name" value="Osmoprotection protein (prox), domain 2"/>
    <property type="match status" value="1"/>
</dbReference>
<dbReference type="SUPFAM" id="SSF53850">
    <property type="entry name" value="Periplasmic binding protein-like II"/>
    <property type="match status" value="1"/>
</dbReference>